<protein>
    <submittedName>
        <fullName evidence="1">Uncharacterized protein</fullName>
    </submittedName>
</protein>
<organism evidence="1 2">
    <name type="scientific">Pseudomonas abietaniphila</name>
    <dbReference type="NCBI Taxonomy" id="89065"/>
    <lineage>
        <taxon>Bacteria</taxon>
        <taxon>Pseudomonadati</taxon>
        <taxon>Pseudomonadota</taxon>
        <taxon>Gammaproteobacteria</taxon>
        <taxon>Pseudomonadales</taxon>
        <taxon>Pseudomonadaceae</taxon>
        <taxon>Pseudomonas</taxon>
    </lineage>
</organism>
<name>A0A1G8R281_9PSED</name>
<dbReference type="RefSeq" id="WP_244165918.1">
    <property type="nucleotide sequence ID" value="NZ_FNCO01000021.1"/>
</dbReference>
<dbReference type="Proteomes" id="UP000182894">
    <property type="component" value="Unassembled WGS sequence"/>
</dbReference>
<dbReference type="EMBL" id="FNCO01000021">
    <property type="protein sequence ID" value="SDJ10953.1"/>
    <property type="molecule type" value="Genomic_DNA"/>
</dbReference>
<keyword evidence="2" id="KW-1185">Reference proteome</keyword>
<gene>
    <name evidence="1" type="ORF">SAMN05216605_121137</name>
</gene>
<dbReference type="STRING" id="89065.SAMN05216605_121137"/>
<accession>A0A1G8R281</accession>
<dbReference type="AlphaFoldDB" id="A0A1G8R281"/>
<evidence type="ECO:0000313" key="1">
    <source>
        <dbReference type="EMBL" id="SDJ10953.1"/>
    </source>
</evidence>
<reference evidence="2" key="1">
    <citation type="submission" date="2016-10" db="EMBL/GenBank/DDBJ databases">
        <authorList>
            <person name="Varghese N."/>
            <person name="Submissions S."/>
        </authorList>
    </citation>
    <scope>NUCLEOTIDE SEQUENCE [LARGE SCALE GENOMIC DNA]</scope>
    <source>
        <strain evidence="2">ATCC 700689</strain>
    </source>
</reference>
<sequence>MATIMAAKSAVSGDQSIDVVGEKRRTKAHEHFDSESDLCSLFIREFNQLPGWTCYPECAGFDVLVVHEDGRQIGVEAKLTLNVKVADQILPVEALDFYSRPGPDYRLVIVGRITDSSAGLRKMLERFGVQVLVPRISHTSRGDEATFDLEHRLLEAKGQKSMFGRLYLFDWNPEERCRLPAMVTSLPAGVPSPVRLTSWKESALKVLALLRKQGFITARQIAAYGVAITRWTQPVGNTPAWLSKGEVRGQWVESKFLPAFDIQHPEVYALAVQMLEKELSEELTLSRS</sequence>
<proteinExistence type="predicted"/>
<evidence type="ECO:0000313" key="2">
    <source>
        <dbReference type="Proteomes" id="UP000182894"/>
    </source>
</evidence>